<sequence length="110" mass="13814">MKQIFYRIFKFFYCIFKFFYCIFKFFYELFMIIFNGIHKICIISWNTFINLLYREKFVFHINDRGEIVYVDHQFSNIFINIDMFHYILSIVTCPWKIFCEFNLVNKKIAR</sequence>
<organism evidence="2 3">
    <name type="scientific">Mimivirus Bombay</name>
    <dbReference type="NCBI Taxonomy" id="1835008"/>
    <lineage>
        <taxon>Viruses</taxon>
        <taxon>Varidnaviria</taxon>
        <taxon>Bamfordvirae</taxon>
        <taxon>Nucleocytoviricota</taxon>
        <taxon>Megaviricetes</taxon>
        <taxon>Imitervirales</taxon>
        <taxon>Mimiviridae</taxon>
        <taxon>Megamimivirinae</taxon>
        <taxon>Mimivirus</taxon>
        <taxon>Mimivirus bradfordmassiliense</taxon>
    </lineage>
</organism>
<evidence type="ECO:0000313" key="3">
    <source>
        <dbReference type="Proteomes" id="UP000241559"/>
    </source>
</evidence>
<proteinExistence type="predicted"/>
<keyword evidence="1" id="KW-0812">Transmembrane</keyword>
<evidence type="ECO:0000313" key="2">
    <source>
        <dbReference type="EMBL" id="AMZ02943.1"/>
    </source>
</evidence>
<keyword evidence="1" id="KW-0472">Membrane</keyword>
<protein>
    <submittedName>
        <fullName evidence="2">Uncharacterized protein</fullName>
    </submittedName>
</protein>
<keyword evidence="1" id="KW-1133">Transmembrane helix</keyword>
<feature type="transmembrane region" description="Helical" evidence="1">
    <location>
        <begin position="12"/>
        <end position="34"/>
    </location>
</feature>
<dbReference type="Proteomes" id="UP000241559">
    <property type="component" value="Segment"/>
</dbReference>
<dbReference type="EMBL" id="KU761889">
    <property type="protein sequence ID" value="AMZ02943.1"/>
    <property type="molecule type" value="Genomic_DNA"/>
</dbReference>
<reference evidence="2" key="1">
    <citation type="journal article" date="2016" name="Genom Data">
        <title>Isolation and complete genome sequencing of Mimivirus bombay, a Giant Virus in sewage of Mumbai, India.</title>
        <authorList>
            <person name="Chatterjee A."/>
            <person name="Ali F."/>
            <person name="Bange D."/>
            <person name="Kondabagil K."/>
        </authorList>
    </citation>
    <scope>NUCLEOTIDE SEQUENCE [LARGE SCALE GENOMIC DNA]</scope>
    <source>
        <strain evidence="2">1</strain>
    </source>
</reference>
<name>A0A159ZNW5_MIMIV</name>
<accession>A0A159ZNW5</accession>
<evidence type="ECO:0000256" key="1">
    <source>
        <dbReference type="SAM" id="Phobius"/>
    </source>
</evidence>